<dbReference type="EMBL" id="BPLR01020681">
    <property type="protein sequence ID" value="GIX81464.1"/>
    <property type="molecule type" value="Genomic_DNA"/>
</dbReference>
<accession>A0AAV4NDH5</accession>
<evidence type="ECO:0000313" key="1">
    <source>
        <dbReference type="EMBL" id="GIX81464.1"/>
    </source>
</evidence>
<comment type="caution">
    <text evidence="1">The sequence shown here is derived from an EMBL/GenBank/DDBJ whole genome shotgun (WGS) entry which is preliminary data.</text>
</comment>
<dbReference type="Proteomes" id="UP001054945">
    <property type="component" value="Unassembled WGS sequence"/>
</dbReference>
<organism evidence="1 2">
    <name type="scientific">Caerostris extrusa</name>
    <name type="common">Bark spider</name>
    <name type="synonym">Caerostris bankana</name>
    <dbReference type="NCBI Taxonomy" id="172846"/>
    <lineage>
        <taxon>Eukaryota</taxon>
        <taxon>Metazoa</taxon>
        <taxon>Ecdysozoa</taxon>
        <taxon>Arthropoda</taxon>
        <taxon>Chelicerata</taxon>
        <taxon>Arachnida</taxon>
        <taxon>Araneae</taxon>
        <taxon>Araneomorphae</taxon>
        <taxon>Entelegynae</taxon>
        <taxon>Araneoidea</taxon>
        <taxon>Araneidae</taxon>
        <taxon>Caerostris</taxon>
    </lineage>
</organism>
<evidence type="ECO:0008006" key="3">
    <source>
        <dbReference type="Google" id="ProtNLM"/>
    </source>
</evidence>
<sequence>MRALITGLIQCSVYDCAESHRQINSRIPVSFRKLRLIIVISGVNFWPHIINTEKRPRGMQSRNIPFHFYDPDCNWRAFTGPQRRRTGNIHEKEKTHG</sequence>
<protein>
    <recommendedName>
        <fullName evidence="3">Secreted protein</fullName>
    </recommendedName>
</protein>
<name>A0AAV4NDH5_CAEEX</name>
<proteinExistence type="predicted"/>
<gene>
    <name evidence="1" type="ORF">CEXT_537751</name>
</gene>
<reference evidence="1 2" key="1">
    <citation type="submission" date="2021-06" db="EMBL/GenBank/DDBJ databases">
        <title>Caerostris extrusa draft genome.</title>
        <authorList>
            <person name="Kono N."/>
            <person name="Arakawa K."/>
        </authorList>
    </citation>
    <scope>NUCLEOTIDE SEQUENCE [LARGE SCALE GENOMIC DNA]</scope>
</reference>
<evidence type="ECO:0000313" key="2">
    <source>
        <dbReference type="Proteomes" id="UP001054945"/>
    </source>
</evidence>
<keyword evidence="2" id="KW-1185">Reference proteome</keyword>
<dbReference type="AlphaFoldDB" id="A0AAV4NDH5"/>